<dbReference type="PROSITE" id="PS50041">
    <property type="entry name" value="C_TYPE_LECTIN_2"/>
    <property type="match status" value="1"/>
</dbReference>
<dbReference type="EMBL" id="JAOPHQ010004301">
    <property type="protein sequence ID" value="KAK0139750.1"/>
    <property type="molecule type" value="Genomic_DNA"/>
</dbReference>
<dbReference type="GO" id="GO:0030246">
    <property type="term" value="F:carbohydrate binding"/>
    <property type="evidence" value="ECO:0007669"/>
    <property type="project" value="UniProtKB-KW"/>
</dbReference>
<keyword evidence="5" id="KW-1185">Reference proteome</keyword>
<evidence type="ECO:0000313" key="5">
    <source>
        <dbReference type="Proteomes" id="UP001174136"/>
    </source>
</evidence>
<accession>A0AA47MGI2</accession>
<reference evidence="4" key="1">
    <citation type="journal article" date="2023" name="Front. Mar. Sci.">
        <title>A new Merluccius polli reference genome to investigate the effects of global change in West African waters.</title>
        <authorList>
            <person name="Mateo J.L."/>
            <person name="Blanco-Fernandez C."/>
            <person name="Garcia-Vazquez E."/>
            <person name="Machado-Schiaffino G."/>
        </authorList>
    </citation>
    <scope>NUCLEOTIDE SEQUENCE</scope>
    <source>
        <strain evidence="4">C29</strain>
        <tissue evidence="4">Fin</tissue>
    </source>
</reference>
<protein>
    <submittedName>
        <fullName evidence="4">C-type lectin domain family 4 member E</fullName>
    </submittedName>
</protein>
<dbReference type="InterPro" id="IPR001304">
    <property type="entry name" value="C-type_lectin-like"/>
</dbReference>
<dbReference type="Gene3D" id="3.10.100.10">
    <property type="entry name" value="Mannose-Binding Protein A, subunit A"/>
    <property type="match status" value="1"/>
</dbReference>
<evidence type="ECO:0000256" key="2">
    <source>
        <dbReference type="SAM" id="Phobius"/>
    </source>
</evidence>
<dbReference type="InterPro" id="IPR016187">
    <property type="entry name" value="CTDL_fold"/>
</dbReference>
<keyword evidence="2" id="KW-0472">Membrane</keyword>
<dbReference type="InterPro" id="IPR050111">
    <property type="entry name" value="C-type_lectin/snaclec_domain"/>
</dbReference>
<evidence type="ECO:0000259" key="3">
    <source>
        <dbReference type="PROSITE" id="PS50041"/>
    </source>
</evidence>
<dbReference type="SMART" id="SM00034">
    <property type="entry name" value="CLECT"/>
    <property type="match status" value="1"/>
</dbReference>
<comment type="caution">
    <text evidence="4">The sequence shown here is derived from an EMBL/GenBank/DDBJ whole genome shotgun (WGS) entry which is preliminary data.</text>
</comment>
<dbReference type="InterPro" id="IPR033989">
    <property type="entry name" value="CD209-like_CTLD"/>
</dbReference>
<dbReference type="Pfam" id="PF00059">
    <property type="entry name" value="Lectin_C"/>
    <property type="match status" value="1"/>
</dbReference>
<evidence type="ECO:0000256" key="1">
    <source>
        <dbReference type="ARBA" id="ARBA00022734"/>
    </source>
</evidence>
<feature type="domain" description="C-type lectin" evidence="3">
    <location>
        <begin position="190"/>
        <end position="312"/>
    </location>
</feature>
<gene>
    <name evidence="4" type="primary">Clec4e_0</name>
    <name evidence="4" type="ORF">N1851_023345</name>
</gene>
<organism evidence="4 5">
    <name type="scientific">Merluccius polli</name>
    <name type="common">Benguela hake</name>
    <name type="synonym">Merluccius cadenati</name>
    <dbReference type="NCBI Taxonomy" id="89951"/>
    <lineage>
        <taxon>Eukaryota</taxon>
        <taxon>Metazoa</taxon>
        <taxon>Chordata</taxon>
        <taxon>Craniata</taxon>
        <taxon>Vertebrata</taxon>
        <taxon>Euteleostomi</taxon>
        <taxon>Actinopterygii</taxon>
        <taxon>Neopterygii</taxon>
        <taxon>Teleostei</taxon>
        <taxon>Neoteleostei</taxon>
        <taxon>Acanthomorphata</taxon>
        <taxon>Zeiogadaria</taxon>
        <taxon>Gadariae</taxon>
        <taxon>Gadiformes</taxon>
        <taxon>Gadoidei</taxon>
        <taxon>Merlucciidae</taxon>
        <taxon>Merluccius</taxon>
    </lineage>
</organism>
<dbReference type="InterPro" id="IPR016186">
    <property type="entry name" value="C-type_lectin-like/link_sf"/>
</dbReference>
<evidence type="ECO:0000313" key="4">
    <source>
        <dbReference type="EMBL" id="KAK0139750.1"/>
    </source>
</evidence>
<proteinExistence type="predicted"/>
<feature type="transmembrane region" description="Helical" evidence="2">
    <location>
        <begin position="48"/>
        <end position="70"/>
    </location>
</feature>
<sequence length="328" mass="34869">MDPSAREAAYCKLVDDVDDDAPRAQFIPDAERRGIPTRGVSRFWAPPGFYRCATMFLTVLCLVLLIILIADSFLHHSIVVSFAVSLCVSSAVAPPAVSSTAAPPAVSSAAAPPAVSSAAAPPAVPSAAAALAVSSTAAAPVTTTAAPPVTTTVAPPVTTTVAAPVTTTVAPPVTTTVAPPSGCPKNWLLFQGSCYSVSRQNANWKDAQQRCAKDGGHLAIVLTPEAQGFLWDLLPRGHWNSYWIGLSDKDTEDEWTWVDGTPLTESFWEDGEPNNHIDEDCVYIVKTMKTERVAVKSWYDAPCDMYLPFICQKFLGPTPTTAITTTPH</sequence>
<name>A0AA47MGI2_MERPO</name>
<dbReference type="Proteomes" id="UP001174136">
    <property type="component" value="Unassembled WGS sequence"/>
</dbReference>
<keyword evidence="1" id="KW-0430">Lectin</keyword>
<dbReference type="AlphaFoldDB" id="A0AA47MGI2"/>
<dbReference type="SUPFAM" id="SSF56436">
    <property type="entry name" value="C-type lectin-like"/>
    <property type="match status" value="1"/>
</dbReference>
<dbReference type="CDD" id="cd03590">
    <property type="entry name" value="CLECT_DC-SIGN_like"/>
    <property type="match status" value="1"/>
</dbReference>
<keyword evidence="2" id="KW-1133">Transmembrane helix</keyword>
<keyword evidence="2" id="KW-0812">Transmembrane</keyword>
<dbReference type="PANTHER" id="PTHR22803">
    <property type="entry name" value="MANNOSE, PHOSPHOLIPASE, LECTIN RECEPTOR RELATED"/>
    <property type="match status" value="1"/>
</dbReference>